<feature type="coiled-coil region" evidence="1">
    <location>
        <begin position="47"/>
        <end position="74"/>
    </location>
</feature>
<organism evidence="3 4">
    <name type="scientific">Amycolatopsis rifamycinica</name>
    <dbReference type="NCBI Taxonomy" id="287986"/>
    <lineage>
        <taxon>Bacteria</taxon>
        <taxon>Bacillati</taxon>
        <taxon>Actinomycetota</taxon>
        <taxon>Actinomycetes</taxon>
        <taxon>Pseudonocardiales</taxon>
        <taxon>Pseudonocardiaceae</taxon>
        <taxon>Amycolatopsis</taxon>
    </lineage>
</organism>
<reference evidence="3 4" key="1">
    <citation type="submission" date="2014-05" db="EMBL/GenBank/DDBJ databases">
        <title>Draft genome sequence of Amycolatopsis rifamycinica DSM 46095.</title>
        <authorList>
            <person name="Lal R."/>
            <person name="Saxena A."/>
            <person name="Kumari R."/>
            <person name="Mukherjee U."/>
            <person name="Singh P."/>
            <person name="Sangwan N."/>
            <person name="Mahato N.K."/>
        </authorList>
    </citation>
    <scope>NUCLEOTIDE SEQUENCE [LARGE SCALE GENOMIC DNA]</scope>
    <source>
        <strain evidence="3 4">DSM 46095</strain>
    </source>
</reference>
<evidence type="ECO:0000313" key="3">
    <source>
        <dbReference type="EMBL" id="KDN20585.1"/>
    </source>
</evidence>
<name>A0A066U0G1_9PSEU</name>
<protein>
    <submittedName>
        <fullName evidence="3">Uncharacterized protein</fullName>
    </submittedName>
</protein>
<evidence type="ECO:0000256" key="2">
    <source>
        <dbReference type="SAM" id="Phobius"/>
    </source>
</evidence>
<keyword evidence="2" id="KW-1133">Transmembrane helix</keyword>
<keyword evidence="1" id="KW-0175">Coiled coil</keyword>
<comment type="caution">
    <text evidence="3">The sequence shown here is derived from an EMBL/GenBank/DDBJ whole genome shotgun (WGS) entry which is preliminary data.</text>
</comment>
<proteinExistence type="predicted"/>
<dbReference type="Proteomes" id="UP000027345">
    <property type="component" value="Unassembled WGS sequence"/>
</dbReference>
<dbReference type="AlphaFoldDB" id="A0A066U0G1"/>
<dbReference type="OrthoDB" id="3623195at2"/>
<keyword evidence="2" id="KW-0472">Membrane</keyword>
<feature type="transmembrane region" description="Helical" evidence="2">
    <location>
        <begin position="103"/>
        <end position="123"/>
    </location>
</feature>
<sequence>MTTPAQHDRDLAEGRVARLKQDLRDGLATPPGDVEAMDELVATAHRLLDAELAFEEARRRLADAELESRHAATQRAVVWFAAAPVLVPLVAAALVLFEVLSPVWLLLLVPLFGAGLWVGFAPVRRAAAVIRERRRAASAGTITALALALALIPWSGAMVCTILTALGVVGTTTLLWRESRIP</sequence>
<feature type="transmembrane region" description="Helical" evidence="2">
    <location>
        <begin position="76"/>
        <end position="97"/>
    </location>
</feature>
<evidence type="ECO:0000313" key="4">
    <source>
        <dbReference type="Proteomes" id="UP000027345"/>
    </source>
</evidence>
<keyword evidence="4" id="KW-1185">Reference proteome</keyword>
<dbReference type="EMBL" id="JMQI01000041">
    <property type="protein sequence ID" value="KDN20585.1"/>
    <property type="molecule type" value="Genomic_DNA"/>
</dbReference>
<dbReference type="STRING" id="287986.DV20_19415"/>
<evidence type="ECO:0000256" key="1">
    <source>
        <dbReference type="SAM" id="Coils"/>
    </source>
</evidence>
<keyword evidence="2" id="KW-0812">Transmembrane</keyword>
<accession>A0A066U0G1</accession>
<gene>
    <name evidence="3" type="ORF">DV20_19415</name>
</gene>
<dbReference type="RefSeq" id="WP_043782106.1">
    <property type="nucleotide sequence ID" value="NZ_JMQI01000041.1"/>
</dbReference>